<evidence type="ECO:0000256" key="1">
    <source>
        <dbReference type="SAM" id="MobiDB-lite"/>
    </source>
</evidence>
<dbReference type="GO" id="GO:0004190">
    <property type="term" value="F:aspartic-type endopeptidase activity"/>
    <property type="evidence" value="ECO:0007669"/>
    <property type="project" value="InterPro"/>
</dbReference>
<feature type="domain" description="Aspartic peptidase DDI1-type" evidence="2">
    <location>
        <begin position="127"/>
        <end position="232"/>
    </location>
</feature>
<protein>
    <submittedName>
        <fullName evidence="3">NRIP3 protein</fullName>
    </submittedName>
</protein>
<dbReference type="Proteomes" id="UP000838412">
    <property type="component" value="Chromosome 3"/>
</dbReference>
<organism evidence="3 4">
    <name type="scientific">Branchiostoma lanceolatum</name>
    <name type="common">Common lancelet</name>
    <name type="synonym">Amphioxus lanceolatum</name>
    <dbReference type="NCBI Taxonomy" id="7740"/>
    <lineage>
        <taxon>Eukaryota</taxon>
        <taxon>Metazoa</taxon>
        <taxon>Chordata</taxon>
        <taxon>Cephalochordata</taxon>
        <taxon>Leptocardii</taxon>
        <taxon>Amphioxiformes</taxon>
        <taxon>Branchiostomatidae</taxon>
        <taxon>Branchiostoma</taxon>
    </lineage>
</organism>
<feature type="compositionally biased region" description="Polar residues" evidence="1">
    <location>
        <begin position="72"/>
        <end position="89"/>
    </location>
</feature>
<dbReference type="SUPFAM" id="SSF50630">
    <property type="entry name" value="Acid proteases"/>
    <property type="match status" value="1"/>
</dbReference>
<sequence length="267" mass="29468">MSYKYDRDDIREAALKRQQKRLGHHAGFVHRDSSDLLPIDDLKKMGTVSKETQPAAIVQQKALKETFKRSDSGASQPGQRNRSMSQDATGTDALTVPAPRPRTGRRHHSCSDYDNNDSPSRLGGDNTLLFIKCKCNDHEVKAVVDTGNIFSVMSEETATTCGLKRLIDTETNGTVSVPDRAKKQWTVVGRLGRVPLAVGSRHAEANFIVIEERGIDLTFGLDILRKLKATVDLEQNTLILGGETVPFLQGREIPLKHRWGASSPIGL</sequence>
<dbReference type="InterPro" id="IPR021109">
    <property type="entry name" value="Peptidase_aspartic_dom_sf"/>
</dbReference>
<dbReference type="InterPro" id="IPR019103">
    <property type="entry name" value="Peptidase_aspartic_DDI1-type"/>
</dbReference>
<dbReference type="OrthoDB" id="1047367at2759"/>
<accession>A0A8J9ZNA7</accession>
<proteinExistence type="predicted"/>
<gene>
    <name evidence="3" type="primary">NRIP3</name>
    <name evidence="3" type="ORF">BLAG_LOCUS14850</name>
</gene>
<name>A0A8J9ZNA7_BRALA</name>
<dbReference type="GO" id="GO:0006508">
    <property type="term" value="P:proteolysis"/>
    <property type="evidence" value="ECO:0007669"/>
    <property type="project" value="InterPro"/>
</dbReference>
<dbReference type="AlphaFoldDB" id="A0A8J9ZNA7"/>
<feature type="region of interest" description="Disordered" evidence="1">
    <location>
        <begin position="63"/>
        <end position="118"/>
    </location>
</feature>
<dbReference type="Pfam" id="PF09668">
    <property type="entry name" value="Asp_protease"/>
    <property type="match status" value="1"/>
</dbReference>
<dbReference type="EMBL" id="OV696688">
    <property type="protein sequence ID" value="CAH1256663.1"/>
    <property type="molecule type" value="Genomic_DNA"/>
</dbReference>
<evidence type="ECO:0000259" key="2">
    <source>
        <dbReference type="Pfam" id="PF09668"/>
    </source>
</evidence>
<dbReference type="PANTHER" id="PTHR12917">
    <property type="entry name" value="ASPARTYL PROTEASE DDI-RELATED"/>
    <property type="match status" value="1"/>
</dbReference>
<dbReference type="PANTHER" id="PTHR12917:SF16">
    <property type="entry name" value="NUCLEAR RECEPTOR-INTERACTING PROTEIN 3"/>
    <property type="match status" value="1"/>
</dbReference>
<reference evidence="3" key="1">
    <citation type="submission" date="2022-01" db="EMBL/GenBank/DDBJ databases">
        <authorList>
            <person name="Braso-Vives M."/>
        </authorList>
    </citation>
    <scope>NUCLEOTIDE SEQUENCE</scope>
</reference>
<keyword evidence="4" id="KW-1185">Reference proteome</keyword>
<evidence type="ECO:0000313" key="4">
    <source>
        <dbReference type="Proteomes" id="UP000838412"/>
    </source>
</evidence>
<dbReference type="Gene3D" id="2.40.70.10">
    <property type="entry name" value="Acid Proteases"/>
    <property type="match status" value="1"/>
</dbReference>
<evidence type="ECO:0000313" key="3">
    <source>
        <dbReference type="EMBL" id="CAH1256663.1"/>
    </source>
</evidence>